<protein>
    <submittedName>
        <fullName evidence="5">Pectinesterase 5</fullName>
    </submittedName>
</protein>
<evidence type="ECO:0000259" key="4">
    <source>
        <dbReference type="Pfam" id="PF01095"/>
    </source>
</evidence>
<dbReference type="InterPro" id="IPR011050">
    <property type="entry name" value="Pectin_lyase_fold/virulence"/>
</dbReference>
<evidence type="ECO:0000313" key="5">
    <source>
        <dbReference type="EMBL" id="ONM16951.1"/>
    </source>
</evidence>
<reference evidence="5" key="1">
    <citation type="submission" date="2015-12" db="EMBL/GenBank/DDBJ databases">
        <title>Update maize B73 reference genome by single molecule sequencing technologies.</title>
        <authorList>
            <consortium name="Maize Genome Sequencing Project"/>
            <person name="Ware D."/>
        </authorList>
    </citation>
    <scope>NUCLEOTIDE SEQUENCE [LARGE SCALE GENOMIC DNA]</scope>
    <source>
        <tissue evidence="5">Seedling</tissue>
    </source>
</reference>
<feature type="domain" description="Pectinesterase catalytic" evidence="4">
    <location>
        <begin position="1"/>
        <end position="41"/>
    </location>
</feature>
<feature type="region of interest" description="Disordered" evidence="3">
    <location>
        <begin position="1"/>
        <end position="24"/>
    </location>
</feature>
<dbReference type="SUPFAM" id="SSF51126">
    <property type="entry name" value="Pectin lyase-like"/>
    <property type="match status" value="1"/>
</dbReference>
<dbReference type="Pfam" id="PF01095">
    <property type="entry name" value="Pectinesterase"/>
    <property type="match status" value="1"/>
</dbReference>
<gene>
    <name evidence="5" type="ORF">ZEAMMB73_Zm00001d003431</name>
</gene>
<dbReference type="GO" id="GO:0042545">
    <property type="term" value="P:cell wall modification"/>
    <property type="evidence" value="ECO:0007669"/>
    <property type="project" value="InterPro"/>
</dbReference>
<dbReference type="InterPro" id="IPR000070">
    <property type="entry name" value="Pectinesterase_cat"/>
</dbReference>
<evidence type="ECO:0000256" key="2">
    <source>
        <dbReference type="ARBA" id="ARBA00022801"/>
    </source>
</evidence>
<dbReference type="AlphaFoldDB" id="A0A1D6E985"/>
<organism evidence="5">
    <name type="scientific">Zea mays</name>
    <name type="common">Maize</name>
    <dbReference type="NCBI Taxonomy" id="4577"/>
    <lineage>
        <taxon>Eukaryota</taxon>
        <taxon>Viridiplantae</taxon>
        <taxon>Streptophyta</taxon>
        <taxon>Embryophyta</taxon>
        <taxon>Tracheophyta</taxon>
        <taxon>Spermatophyta</taxon>
        <taxon>Magnoliopsida</taxon>
        <taxon>Liliopsida</taxon>
        <taxon>Poales</taxon>
        <taxon>Poaceae</taxon>
        <taxon>PACMAD clade</taxon>
        <taxon>Panicoideae</taxon>
        <taxon>Andropogonodae</taxon>
        <taxon>Andropogoneae</taxon>
        <taxon>Tripsacinae</taxon>
        <taxon>Zea</taxon>
    </lineage>
</organism>
<dbReference type="UniPathway" id="UPA00545">
    <property type="reaction ID" value="UER00823"/>
</dbReference>
<dbReference type="GO" id="GO:0030599">
    <property type="term" value="F:pectinesterase activity"/>
    <property type="evidence" value="ECO:0007669"/>
    <property type="project" value="InterPro"/>
</dbReference>
<accession>A0A1D6E985</accession>
<dbReference type="EMBL" id="CM007648">
    <property type="protein sequence ID" value="ONM16951.1"/>
    <property type="molecule type" value="Genomic_DNA"/>
</dbReference>
<evidence type="ECO:0000256" key="3">
    <source>
        <dbReference type="SAM" id="MobiDB-lite"/>
    </source>
</evidence>
<name>A0A1D6E985_MAIZE</name>
<feature type="region of interest" description="Disordered" evidence="3">
    <location>
        <begin position="38"/>
        <end position="97"/>
    </location>
</feature>
<dbReference type="GO" id="GO:0045490">
    <property type="term" value="P:pectin catabolic process"/>
    <property type="evidence" value="ECO:0007669"/>
    <property type="project" value="UniProtKB-UniPathway"/>
</dbReference>
<proteinExistence type="predicted"/>
<sequence>MDNQQNSVTAHGRTDPNMKSGLVIQNCRLVPDQKLFPDRFKIPSPAPARGSPGLGSTSSAGRTPSSSPPGRSSTAGCGSSSPARRTSSGSSSKDRMHGMVYTAHAREVVHTCLYLRCRRTGGLTFVPLPFFSFLFDSFGCFSW</sequence>
<keyword evidence="2" id="KW-0378">Hydrolase</keyword>
<comment type="pathway">
    <text evidence="1">Glycan metabolism; pectin degradation; 2-dehydro-3-deoxy-D-gluconate from pectin: step 1/5.</text>
</comment>
<feature type="compositionally biased region" description="Low complexity" evidence="3">
    <location>
        <begin position="55"/>
        <end position="91"/>
    </location>
</feature>
<evidence type="ECO:0000256" key="1">
    <source>
        <dbReference type="ARBA" id="ARBA00005184"/>
    </source>
</evidence>